<proteinExistence type="predicted"/>
<dbReference type="EMBL" id="AGCI01000018">
    <property type="protein sequence ID" value="EHM45392.1"/>
    <property type="molecule type" value="Genomic_DNA"/>
</dbReference>
<dbReference type="AlphaFoldDB" id="G9Y3N7"/>
<gene>
    <name evidence="1" type="ORF">HMPREF0454_01168</name>
</gene>
<dbReference type="PATRIC" id="fig|1002364.3.peg.1076"/>
<dbReference type="HOGENOM" id="CLU_2522908_0_0_6"/>
<evidence type="ECO:0000313" key="2">
    <source>
        <dbReference type="Proteomes" id="UP000005959"/>
    </source>
</evidence>
<organism evidence="1 2">
    <name type="scientific">Hafnia alvei ATCC 51873</name>
    <dbReference type="NCBI Taxonomy" id="1002364"/>
    <lineage>
        <taxon>Bacteria</taxon>
        <taxon>Pseudomonadati</taxon>
        <taxon>Pseudomonadota</taxon>
        <taxon>Gammaproteobacteria</taxon>
        <taxon>Enterobacterales</taxon>
        <taxon>Hafniaceae</taxon>
        <taxon>Hafnia</taxon>
    </lineage>
</organism>
<evidence type="ECO:0000313" key="1">
    <source>
        <dbReference type="EMBL" id="EHM45392.1"/>
    </source>
</evidence>
<comment type="caution">
    <text evidence="1">The sequence shown here is derived from an EMBL/GenBank/DDBJ whole genome shotgun (WGS) entry which is preliminary data.</text>
</comment>
<name>G9Y3N7_HAFAL</name>
<reference evidence="1 2" key="1">
    <citation type="submission" date="2011-08" db="EMBL/GenBank/DDBJ databases">
        <authorList>
            <person name="Weinstock G."/>
            <person name="Sodergren E."/>
            <person name="Clifton S."/>
            <person name="Fulton L."/>
            <person name="Fulton B."/>
            <person name="Courtney L."/>
            <person name="Fronick C."/>
            <person name="Harrison M."/>
            <person name="Strong C."/>
            <person name="Farmer C."/>
            <person name="Delahaunty K."/>
            <person name="Markovic C."/>
            <person name="Hall O."/>
            <person name="Minx P."/>
            <person name="Tomlinson C."/>
            <person name="Mitreva M."/>
            <person name="Hou S."/>
            <person name="Chen J."/>
            <person name="Wollam A."/>
            <person name="Pepin K.H."/>
            <person name="Johnson M."/>
            <person name="Bhonagiri V."/>
            <person name="Zhang X."/>
            <person name="Suruliraj S."/>
            <person name="Warren W."/>
            <person name="Chinwalla A."/>
            <person name="Mardis E.R."/>
            <person name="Wilson R.K."/>
        </authorList>
    </citation>
    <scope>NUCLEOTIDE SEQUENCE [LARGE SCALE GENOMIC DNA]</scope>
    <source>
        <strain evidence="1 2">ATCC 51873</strain>
    </source>
</reference>
<dbReference type="Proteomes" id="UP000005959">
    <property type="component" value="Unassembled WGS sequence"/>
</dbReference>
<protein>
    <submittedName>
        <fullName evidence="1">Uncharacterized protein</fullName>
    </submittedName>
</protein>
<accession>G9Y3N7</accession>
<sequence>MEINHTRTTGDVLIEEWSLFSHLNPLFLNVLSSGTSHSLGVPGALIRYVLPKDVFELKSSKHRYANDTLAQTLSPKSAINHKLK</sequence>